<reference evidence="3" key="1">
    <citation type="submission" date="2025-08" db="UniProtKB">
        <authorList>
            <consortium name="RefSeq"/>
        </authorList>
    </citation>
    <scope>IDENTIFICATION</scope>
    <source>
        <tissue evidence="3">Blood</tissue>
    </source>
</reference>
<feature type="region of interest" description="Disordered" evidence="1">
    <location>
        <begin position="1"/>
        <end position="44"/>
    </location>
</feature>
<evidence type="ECO:0000313" key="3">
    <source>
        <dbReference type="RefSeq" id="XP_060539972.1"/>
    </source>
</evidence>
<dbReference type="Proteomes" id="UP001652622">
    <property type="component" value="Unplaced"/>
</dbReference>
<proteinExistence type="predicted"/>
<evidence type="ECO:0000313" key="2">
    <source>
        <dbReference type="Proteomes" id="UP001652622"/>
    </source>
</evidence>
<organism evidence="2 3">
    <name type="scientific">Pantherophis guttatus</name>
    <name type="common">Corn snake</name>
    <name type="synonym">Elaphe guttata</name>
    <dbReference type="NCBI Taxonomy" id="94885"/>
    <lineage>
        <taxon>Eukaryota</taxon>
        <taxon>Metazoa</taxon>
        <taxon>Chordata</taxon>
        <taxon>Craniata</taxon>
        <taxon>Vertebrata</taxon>
        <taxon>Euteleostomi</taxon>
        <taxon>Lepidosauria</taxon>
        <taxon>Squamata</taxon>
        <taxon>Bifurcata</taxon>
        <taxon>Unidentata</taxon>
        <taxon>Episquamata</taxon>
        <taxon>Toxicofera</taxon>
        <taxon>Serpentes</taxon>
        <taxon>Colubroidea</taxon>
        <taxon>Colubridae</taxon>
        <taxon>Colubrinae</taxon>
        <taxon>Pantherophis</taxon>
    </lineage>
</organism>
<accession>A0ABM3YV21</accession>
<feature type="compositionally biased region" description="Basic and acidic residues" evidence="1">
    <location>
        <begin position="17"/>
        <end position="26"/>
    </location>
</feature>
<name>A0ABM3YV21_PANGU</name>
<keyword evidence="2" id="KW-1185">Reference proteome</keyword>
<evidence type="ECO:0000256" key="1">
    <source>
        <dbReference type="SAM" id="MobiDB-lite"/>
    </source>
</evidence>
<dbReference type="GeneID" id="132709668"/>
<gene>
    <name evidence="3" type="primary">LOC132709668</name>
</gene>
<dbReference type="RefSeq" id="XP_060539972.1">
    <property type="nucleotide sequence ID" value="XM_060683989.1"/>
</dbReference>
<protein>
    <submittedName>
        <fullName evidence="3">Uncharacterized protein LOC132709668 isoform X3</fullName>
    </submittedName>
</protein>
<sequence>MRGRDGREPPFSSSSPRPEKFGERGDAASPFREPPGPASAQCSAAGTLLPGETLYGSAFEPAGGKSFSQLASRQEPAKASQMTTANTFSCPEILADEQNPGVHIWMSLNNTCQVDCLIHNKIMDLCLATKQRVI</sequence>